<organism evidence="1 2">
    <name type="scientific">Streptomyces tremellae</name>
    <dbReference type="NCBI Taxonomy" id="1124239"/>
    <lineage>
        <taxon>Bacteria</taxon>
        <taxon>Bacillati</taxon>
        <taxon>Actinomycetota</taxon>
        <taxon>Actinomycetes</taxon>
        <taxon>Kitasatosporales</taxon>
        <taxon>Streptomycetaceae</taxon>
        <taxon>Streptomyces</taxon>
    </lineage>
</organism>
<dbReference type="EMBL" id="BAABEP010000003">
    <property type="protein sequence ID" value="GAA3712330.1"/>
    <property type="molecule type" value="Genomic_DNA"/>
</dbReference>
<comment type="caution">
    <text evidence="1">The sequence shown here is derived from an EMBL/GenBank/DDBJ whole genome shotgun (WGS) entry which is preliminary data.</text>
</comment>
<sequence length="117" mass="12579">MPEDAEQRTSHAYGLLMIEKPRVPGALHAAWPPIRRFTERVLAQDRTAVEAEQRAWDEQGEAWNQETFPLIKDVRGVLRAHGVPIGPGAAVHGASPLPCAGAGDRACAPAAAGRRAK</sequence>
<evidence type="ECO:0000313" key="2">
    <source>
        <dbReference type="Proteomes" id="UP001499884"/>
    </source>
</evidence>
<reference evidence="2" key="1">
    <citation type="journal article" date="2019" name="Int. J. Syst. Evol. Microbiol.">
        <title>The Global Catalogue of Microorganisms (GCM) 10K type strain sequencing project: providing services to taxonomists for standard genome sequencing and annotation.</title>
        <authorList>
            <consortium name="The Broad Institute Genomics Platform"/>
            <consortium name="The Broad Institute Genome Sequencing Center for Infectious Disease"/>
            <person name="Wu L."/>
            <person name="Ma J."/>
        </authorList>
    </citation>
    <scope>NUCLEOTIDE SEQUENCE [LARGE SCALE GENOMIC DNA]</scope>
    <source>
        <strain evidence="2">JCM 30846</strain>
    </source>
</reference>
<protein>
    <submittedName>
        <fullName evidence="1">Uncharacterized protein</fullName>
    </submittedName>
</protein>
<accession>A0ABP7E213</accession>
<name>A0ABP7E213_9ACTN</name>
<gene>
    <name evidence="1" type="ORF">GCM10023082_07600</name>
</gene>
<proteinExistence type="predicted"/>
<keyword evidence="2" id="KW-1185">Reference proteome</keyword>
<dbReference type="Proteomes" id="UP001499884">
    <property type="component" value="Unassembled WGS sequence"/>
</dbReference>
<evidence type="ECO:0000313" key="1">
    <source>
        <dbReference type="EMBL" id="GAA3712330.1"/>
    </source>
</evidence>